<evidence type="ECO:0000256" key="1">
    <source>
        <dbReference type="ARBA" id="ARBA00022448"/>
    </source>
</evidence>
<keyword evidence="1" id="KW-0813">Transport</keyword>
<evidence type="ECO:0000313" key="7">
    <source>
        <dbReference type="EMBL" id="QLL78648.1"/>
    </source>
</evidence>
<dbReference type="Pfam" id="PF00359">
    <property type="entry name" value="PTS_EIIA_2"/>
    <property type="match status" value="1"/>
</dbReference>
<dbReference type="PROSITE" id="PS51094">
    <property type="entry name" value="PTS_EIIA_TYPE_2"/>
    <property type="match status" value="1"/>
</dbReference>
<keyword evidence="5" id="KW-0598">Phosphotransferase system</keyword>
<dbReference type="KEGG" id="lsw:GTO87_08660"/>
<dbReference type="InterPro" id="IPR016152">
    <property type="entry name" value="PTrfase/Anion_transptr"/>
</dbReference>
<keyword evidence="3" id="KW-0762">Sugar transport</keyword>
<dbReference type="NCBIfam" id="TIGR00848">
    <property type="entry name" value="fruA"/>
    <property type="match status" value="1"/>
</dbReference>
<dbReference type="EMBL" id="CP047418">
    <property type="protein sequence ID" value="QLL78648.1"/>
    <property type="molecule type" value="Genomic_DNA"/>
</dbReference>
<dbReference type="Gene3D" id="3.40.930.10">
    <property type="entry name" value="Mannitol-specific EII, Chain A"/>
    <property type="match status" value="1"/>
</dbReference>
<dbReference type="InterPro" id="IPR002178">
    <property type="entry name" value="PTS_EIIA_type-2_dom"/>
</dbReference>
<sequence length="154" mass="16709">MADEKFDIAKIINANLIELHLKGQTKAEVIDELSNLLTEDGDVIDKEAFVTDVFKREEEGATGIGQGVAIPHGKSTAVQNTTIAIGLSDHPIPWETLDGEPVTAVILFAVRDQDADTLHLKLLQQVAILLSDDGFIEAMHSVKTKEQLIELLGA</sequence>
<organism evidence="7 8">
    <name type="scientific">Ligilactobacillus saerimneri</name>
    <dbReference type="NCBI Taxonomy" id="228229"/>
    <lineage>
        <taxon>Bacteria</taxon>
        <taxon>Bacillati</taxon>
        <taxon>Bacillota</taxon>
        <taxon>Bacilli</taxon>
        <taxon>Lactobacillales</taxon>
        <taxon>Lactobacillaceae</taxon>
        <taxon>Ligilactobacillus</taxon>
    </lineage>
</organism>
<evidence type="ECO:0000259" key="6">
    <source>
        <dbReference type="PROSITE" id="PS51094"/>
    </source>
</evidence>
<dbReference type="GO" id="GO:0009401">
    <property type="term" value="P:phosphoenolpyruvate-dependent sugar phosphotransferase system"/>
    <property type="evidence" value="ECO:0007669"/>
    <property type="project" value="UniProtKB-KW"/>
</dbReference>
<evidence type="ECO:0000313" key="8">
    <source>
        <dbReference type="Proteomes" id="UP000510886"/>
    </source>
</evidence>
<evidence type="ECO:0000256" key="2">
    <source>
        <dbReference type="ARBA" id="ARBA00022553"/>
    </source>
</evidence>
<keyword evidence="4" id="KW-0808">Transferase</keyword>
<reference evidence="7 8" key="1">
    <citation type="submission" date="2020-01" db="EMBL/GenBank/DDBJ databases">
        <title>Complete and circular genome sequences of six lactobacillus isolates from horses.</title>
        <authorList>
            <person name="Hassan H.M."/>
        </authorList>
    </citation>
    <scope>NUCLEOTIDE SEQUENCE [LARGE SCALE GENOMIC DNA]</scope>
    <source>
        <strain evidence="7 8">1A</strain>
    </source>
</reference>
<name>A0A7H9ELN9_9LACO</name>
<accession>A0A7H9ELN9</accession>
<proteinExistence type="predicted"/>
<evidence type="ECO:0000256" key="5">
    <source>
        <dbReference type="ARBA" id="ARBA00022683"/>
    </source>
</evidence>
<dbReference type="InterPro" id="IPR004715">
    <property type="entry name" value="PTS_IIA_fruc"/>
</dbReference>
<dbReference type="Proteomes" id="UP000510886">
    <property type="component" value="Chromosome"/>
</dbReference>
<dbReference type="RefSeq" id="WP_027826282.1">
    <property type="nucleotide sequence ID" value="NZ_CALVCX010000004.1"/>
</dbReference>
<keyword evidence="2" id="KW-0597">Phosphoprotein</keyword>
<evidence type="ECO:0000256" key="4">
    <source>
        <dbReference type="ARBA" id="ARBA00022679"/>
    </source>
</evidence>
<dbReference type="SUPFAM" id="SSF55804">
    <property type="entry name" value="Phoshotransferase/anion transport protein"/>
    <property type="match status" value="1"/>
</dbReference>
<protein>
    <submittedName>
        <fullName evidence="7">PTS transporter subunit EIIA</fullName>
    </submittedName>
</protein>
<dbReference type="GO" id="GO:0008982">
    <property type="term" value="F:protein-N(PI)-phosphohistidine-sugar phosphotransferase activity"/>
    <property type="evidence" value="ECO:0007669"/>
    <property type="project" value="InterPro"/>
</dbReference>
<dbReference type="AlphaFoldDB" id="A0A7H9ELN9"/>
<feature type="domain" description="PTS EIIA type-2" evidence="6">
    <location>
        <begin position="10"/>
        <end position="154"/>
    </location>
</feature>
<dbReference type="CDD" id="cd00211">
    <property type="entry name" value="PTS_IIA_fru"/>
    <property type="match status" value="1"/>
</dbReference>
<gene>
    <name evidence="7" type="ORF">GTO87_08660</name>
</gene>
<dbReference type="PANTHER" id="PTHR47738:SF2">
    <property type="entry name" value="PTS SYSTEM FRUCTOSE-LIKE EIIA COMPONENT"/>
    <property type="match status" value="1"/>
</dbReference>
<dbReference type="PROSITE" id="PS00372">
    <property type="entry name" value="PTS_EIIA_TYPE_2_HIS"/>
    <property type="match status" value="1"/>
</dbReference>
<evidence type="ECO:0000256" key="3">
    <source>
        <dbReference type="ARBA" id="ARBA00022597"/>
    </source>
</evidence>
<dbReference type="InterPro" id="IPR051541">
    <property type="entry name" value="PTS_SugarTrans_NitroReg"/>
</dbReference>
<dbReference type="PANTHER" id="PTHR47738">
    <property type="entry name" value="PTS SYSTEM FRUCTOSE-LIKE EIIA COMPONENT-RELATED"/>
    <property type="match status" value="1"/>
</dbReference>
<dbReference type="GO" id="GO:0016020">
    <property type="term" value="C:membrane"/>
    <property type="evidence" value="ECO:0007669"/>
    <property type="project" value="InterPro"/>
</dbReference>